<feature type="region of interest" description="Disordered" evidence="1">
    <location>
        <begin position="297"/>
        <end position="326"/>
    </location>
</feature>
<comment type="caution">
    <text evidence="2">The sequence shown here is derived from an EMBL/GenBank/DDBJ whole genome shotgun (WGS) entry which is preliminary data.</text>
</comment>
<dbReference type="Proteomes" id="UP000751190">
    <property type="component" value="Unassembled WGS sequence"/>
</dbReference>
<feature type="compositionally biased region" description="Low complexity" evidence="1">
    <location>
        <begin position="310"/>
        <end position="326"/>
    </location>
</feature>
<dbReference type="EMBL" id="JAGTXO010000020">
    <property type="protein sequence ID" value="KAG8462498.1"/>
    <property type="molecule type" value="Genomic_DNA"/>
</dbReference>
<gene>
    <name evidence="2" type="ORF">KFE25_010323</name>
</gene>
<organism evidence="2 3">
    <name type="scientific">Diacronema lutheri</name>
    <name type="common">Unicellular marine alga</name>
    <name type="synonym">Monochrysis lutheri</name>
    <dbReference type="NCBI Taxonomy" id="2081491"/>
    <lineage>
        <taxon>Eukaryota</taxon>
        <taxon>Haptista</taxon>
        <taxon>Haptophyta</taxon>
        <taxon>Pavlovophyceae</taxon>
        <taxon>Pavlovales</taxon>
        <taxon>Pavlovaceae</taxon>
        <taxon>Diacronema</taxon>
    </lineage>
</organism>
<accession>A0A8J5X9T0</accession>
<protein>
    <submittedName>
        <fullName evidence="2">Uncharacterized protein</fullName>
    </submittedName>
</protein>
<dbReference type="InterPro" id="IPR036181">
    <property type="entry name" value="MIT_dom_sf"/>
</dbReference>
<keyword evidence="3" id="KW-1185">Reference proteome</keyword>
<evidence type="ECO:0000256" key="1">
    <source>
        <dbReference type="SAM" id="MobiDB-lite"/>
    </source>
</evidence>
<evidence type="ECO:0000313" key="2">
    <source>
        <dbReference type="EMBL" id="KAG8462498.1"/>
    </source>
</evidence>
<dbReference type="OrthoDB" id="10681646at2759"/>
<proteinExistence type="predicted"/>
<dbReference type="AlphaFoldDB" id="A0A8J5X9T0"/>
<reference evidence="2" key="1">
    <citation type="submission" date="2021-05" db="EMBL/GenBank/DDBJ databases">
        <title>The genome of the haptophyte Pavlova lutheri (Diacronema luteri, Pavlovales) - a model for lipid biosynthesis in eukaryotic algae.</title>
        <authorList>
            <person name="Hulatt C.J."/>
            <person name="Posewitz M.C."/>
        </authorList>
    </citation>
    <scope>NUCLEOTIDE SEQUENCE</scope>
    <source>
        <strain evidence="2">NIVA-4/92</strain>
    </source>
</reference>
<dbReference type="SUPFAM" id="SSF116846">
    <property type="entry name" value="MIT domain"/>
    <property type="match status" value="1"/>
</dbReference>
<sequence length="444" mass="45413">MVAASPLVGRAVTVAQLAVQADEQGTPELRPLAISRYRRSVALIAAQLLLEAEPARRDSLLKFARLYQERARALAAAHGLATARAEELDLSRADSCALLADQPHPGTAPGAGARAAHADEDLLREALREAADGRGPPADLSGVRAPGEGWRRTYWLCAQLALSIERGAQLTADGTVRAPSAVWLQAGVRLAALAAKGAAFDELTAQTAPLSSLLPVPTAPPPFLARALAHPSANVGAGDAGDAGDADAGASLAPDASLCAAAEDTEVLLRELALYVDFLVSLHAALSRALPPGCNVPPPPAPPSLRSTDALSAGGAPAAQPPALGAQPSDLDAAASRLRKLGFFVARTASSLVGSSSGRPCADSGAYAAQVRRVLLAVGALERLHERCAAPSAQPALGAALDLLERAHAFVRDVVLALVTQDFGALLASYLRKAEEAFVAGDAG</sequence>
<name>A0A8J5X9T0_DIALT</name>
<evidence type="ECO:0000313" key="3">
    <source>
        <dbReference type="Proteomes" id="UP000751190"/>
    </source>
</evidence>